<name>A0A9N8V0Y2_9GLOM</name>
<accession>A0A9N8V0Y2</accession>
<dbReference type="Proteomes" id="UP000789831">
    <property type="component" value="Unassembled WGS sequence"/>
</dbReference>
<sequence length="81" mass="9457">MTMDIPKKRKIVERMDILKCIHSKYQVRNLDHIETACFASGHPVVRHFKRGIRSWEEDAQKLVRLCLALDNLILRTARTAA</sequence>
<comment type="caution">
    <text evidence="1">The sequence shown here is derived from an EMBL/GenBank/DDBJ whole genome shotgun (WGS) entry which is preliminary data.</text>
</comment>
<evidence type="ECO:0000313" key="1">
    <source>
        <dbReference type="EMBL" id="CAG8438613.1"/>
    </source>
</evidence>
<protein>
    <submittedName>
        <fullName evidence="1">3199_t:CDS:1</fullName>
    </submittedName>
</protein>
<organism evidence="1 2">
    <name type="scientific">Ambispora gerdemannii</name>
    <dbReference type="NCBI Taxonomy" id="144530"/>
    <lineage>
        <taxon>Eukaryota</taxon>
        <taxon>Fungi</taxon>
        <taxon>Fungi incertae sedis</taxon>
        <taxon>Mucoromycota</taxon>
        <taxon>Glomeromycotina</taxon>
        <taxon>Glomeromycetes</taxon>
        <taxon>Archaeosporales</taxon>
        <taxon>Ambisporaceae</taxon>
        <taxon>Ambispora</taxon>
    </lineage>
</organism>
<evidence type="ECO:0000313" key="2">
    <source>
        <dbReference type="Proteomes" id="UP000789831"/>
    </source>
</evidence>
<keyword evidence="2" id="KW-1185">Reference proteome</keyword>
<dbReference type="AlphaFoldDB" id="A0A9N8V0Y2"/>
<proteinExistence type="predicted"/>
<reference evidence="1" key="1">
    <citation type="submission" date="2021-06" db="EMBL/GenBank/DDBJ databases">
        <authorList>
            <person name="Kallberg Y."/>
            <person name="Tangrot J."/>
            <person name="Rosling A."/>
        </authorList>
    </citation>
    <scope>NUCLEOTIDE SEQUENCE</scope>
    <source>
        <strain evidence="1">MT106</strain>
    </source>
</reference>
<dbReference type="EMBL" id="CAJVPL010000050">
    <property type="protein sequence ID" value="CAG8438613.1"/>
    <property type="molecule type" value="Genomic_DNA"/>
</dbReference>
<gene>
    <name evidence="1" type="ORF">AGERDE_LOCUS877</name>
</gene>